<evidence type="ECO:0000313" key="3">
    <source>
        <dbReference type="Proteomes" id="UP000008881"/>
    </source>
</evidence>
<dbReference type="AlphaFoldDB" id="A0A0H3FY86"/>
<dbReference type="OrthoDB" id="9809340at2"/>
<evidence type="ECO:0000256" key="1">
    <source>
        <dbReference type="SAM" id="SignalP"/>
    </source>
</evidence>
<organism evidence="2 3">
    <name type="scientific">Klebsiella aerogenes (strain ATCC 13048 / DSM 30053 / CCUG 1429 / JCM 1235 / KCTC 2190 / NBRC 13534 / NCIMB 10102 / NCTC 10006 / CDC 819-56)</name>
    <name type="common">Enterobacter aerogenes</name>
    <dbReference type="NCBI Taxonomy" id="1028307"/>
    <lineage>
        <taxon>Bacteria</taxon>
        <taxon>Pseudomonadati</taxon>
        <taxon>Pseudomonadota</taxon>
        <taxon>Gammaproteobacteria</taxon>
        <taxon>Enterobacterales</taxon>
        <taxon>Enterobacteriaceae</taxon>
        <taxon>Klebsiella/Raoultella group</taxon>
        <taxon>Klebsiella</taxon>
    </lineage>
</organism>
<proteinExistence type="predicted"/>
<feature type="chain" id="PRO_5002609565" evidence="1">
    <location>
        <begin position="20"/>
        <end position="95"/>
    </location>
</feature>
<dbReference type="Proteomes" id="UP000008881">
    <property type="component" value="Chromosome"/>
</dbReference>
<feature type="signal peptide" evidence="1">
    <location>
        <begin position="1"/>
        <end position="19"/>
    </location>
</feature>
<protein>
    <submittedName>
        <fullName evidence="2">Uncharacterized protein</fullName>
    </submittedName>
</protein>
<evidence type="ECO:0000313" key="2">
    <source>
        <dbReference type="EMBL" id="AEG99372.1"/>
    </source>
</evidence>
<keyword evidence="3" id="KW-1185">Reference proteome</keyword>
<sequence>MKQVILTTVLLVSSASGFASDTVGKYKQGDCIIGTDPHYSWNGQIAAVEAYSEISGFFGPKYILNFPKYKSSAVVFDKDIEAHSTKIGDNFCRNL</sequence>
<gene>
    <name evidence="2" type="ordered locus">EAE_22365</name>
</gene>
<name>A0A0H3FY86_KLEAK</name>
<keyword evidence="1" id="KW-0732">Signal</keyword>
<dbReference type="EMBL" id="CP002824">
    <property type="protein sequence ID" value="AEG99372.1"/>
    <property type="molecule type" value="Genomic_DNA"/>
</dbReference>
<reference evidence="2 3" key="1">
    <citation type="journal article" date="2012" name="J. Bacteriol.">
        <title>Complete genome sequence of Enterobacter aerogenes KCTC 2190.</title>
        <authorList>
            <person name="Shin S.H."/>
            <person name="Kim S."/>
            <person name="Kim J.Y."/>
            <person name="Lee S."/>
            <person name="Um Y."/>
            <person name="Oh M.K."/>
            <person name="Kim Y.R."/>
            <person name="Lee J."/>
            <person name="Yang K.S."/>
        </authorList>
    </citation>
    <scope>NUCLEOTIDE SEQUENCE [LARGE SCALE GENOMIC DNA]</scope>
    <source>
        <strain evidence="2 3">KCTC 2190</strain>
    </source>
</reference>
<dbReference type="RefSeq" id="WP_015705892.1">
    <property type="nucleotide sequence ID" value="NC_015663.1"/>
</dbReference>
<dbReference type="HOGENOM" id="CLU_2368417_0_0_6"/>
<dbReference type="GeneID" id="93312639"/>
<accession>A0A0H3FY86</accession>
<dbReference type="KEGG" id="eae:EAE_22365"/>